<dbReference type="EMBL" id="CP002448">
    <property type="protein sequence ID" value="ADV15143.1"/>
    <property type="molecule type" value="Genomic_DNA"/>
</dbReference>
<dbReference type="HOGENOM" id="CLU_2118136_0_0_5"/>
<evidence type="ECO:0000256" key="1">
    <source>
        <dbReference type="SAM" id="MobiDB-lite"/>
    </source>
</evidence>
<accession>E8TPA8</accession>
<organism evidence="2 3">
    <name type="scientific">Mesorhizobium ciceri biovar biserrulae (strain HAMBI 2942 / LMG 23838 / WSM1271)</name>
    <dbReference type="NCBI Taxonomy" id="765698"/>
    <lineage>
        <taxon>Bacteria</taxon>
        <taxon>Pseudomonadati</taxon>
        <taxon>Pseudomonadota</taxon>
        <taxon>Alphaproteobacteria</taxon>
        <taxon>Hyphomicrobiales</taxon>
        <taxon>Phyllobacteriaceae</taxon>
        <taxon>Mesorhizobium</taxon>
    </lineage>
</organism>
<dbReference type="RefSeq" id="WP_013525089.1">
    <property type="nucleotide sequence ID" value="NC_014918.1"/>
</dbReference>
<dbReference type="OrthoDB" id="8092368at2"/>
<name>E8TPA8_MESCW</name>
<geneLocation type="plasmid" evidence="2 3">
    <name>pMESCI01</name>
</geneLocation>
<feature type="compositionally biased region" description="Basic and acidic residues" evidence="1">
    <location>
        <begin position="104"/>
        <end position="114"/>
    </location>
</feature>
<dbReference type="AlphaFoldDB" id="E8TPA8"/>
<dbReference type="KEGG" id="mci:Mesci_6146"/>
<evidence type="ECO:0000313" key="3">
    <source>
        <dbReference type="Proteomes" id="UP000007471"/>
    </source>
</evidence>
<feature type="compositionally biased region" description="Basic and acidic residues" evidence="1">
    <location>
        <begin position="8"/>
        <end position="19"/>
    </location>
</feature>
<keyword evidence="2" id="KW-0614">Plasmid</keyword>
<reference evidence="3" key="1">
    <citation type="submission" date="2011-01" db="EMBL/GenBank/DDBJ databases">
        <title>Complete sequence of plasmid of Mesorhizobium ciceri bv. biserrulae WSM1271.</title>
        <authorList>
            <person name="Lucas S."/>
            <person name="Copeland A."/>
            <person name="Lapidus A."/>
            <person name="Cheng J.-F."/>
            <person name="Goodwin L."/>
            <person name="Pitluck S."/>
            <person name="Teshima H."/>
            <person name="Detter J.C."/>
            <person name="Han C."/>
            <person name="Tapia R."/>
            <person name="Land M."/>
            <person name="Hauser L."/>
            <person name="Kyrpides N."/>
            <person name="Ivanova N."/>
            <person name="Nandasena K."/>
            <person name="Reeve W.G."/>
            <person name="Howieson J.G."/>
            <person name="O'Hara G."/>
            <person name="Tiwari R.P."/>
            <person name="Woyke T."/>
        </authorList>
    </citation>
    <scope>NUCLEOTIDE SEQUENCE [LARGE SCALE GENOMIC DNA]</scope>
    <source>
        <strain evidence="3">HAMBI 2942 / LMG 23838 / WSM1271</strain>
        <plasmid evidence="3">Plasmid pMESCI01</plasmid>
    </source>
</reference>
<sequence length="114" mass="12330">MPITTRKQKSDFANDKPIPEEDAAVLESIAGHEDRHGAEPGVLGSDIEQPIGAQPRSEITGRHDEGAGANETVDGLSDTEEMTRSFAEDIPTGRSEGDDEDVPVFERGRTRTDL</sequence>
<evidence type="ECO:0000313" key="2">
    <source>
        <dbReference type="EMBL" id="ADV15143.1"/>
    </source>
</evidence>
<feature type="region of interest" description="Disordered" evidence="1">
    <location>
        <begin position="1"/>
        <end position="114"/>
    </location>
</feature>
<proteinExistence type="predicted"/>
<gene>
    <name evidence="2" type="ordered locus">Mesci_6146</name>
</gene>
<dbReference type="Proteomes" id="UP000007471">
    <property type="component" value="Plasmid pMESCI01"/>
</dbReference>
<protein>
    <submittedName>
        <fullName evidence="2">Uncharacterized protein</fullName>
    </submittedName>
</protein>